<dbReference type="RefSeq" id="WP_319161157.1">
    <property type="nucleotide sequence ID" value="NZ_CP138359.1"/>
</dbReference>
<dbReference type="Pfam" id="PF13238">
    <property type="entry name" value="AAA_18"/>
    <property type="match status" value="1"/>
</dbReference>
<protein>
    <submittedName>
        <fullName evidence="1">AAA family ATPase</fullName>
    </submittedName>
</protein>
<dbReference type="Gene3D" id="3.40.50.300">
    <property type="entry name" value="P-loop containing nucleotide triphosphate hydrolases"/>
    <property type="match status" value="1"/>
</dbReference>
<sequence length="165" mass="17885">MKNFLVEGVSGTGKTAVCTELQRRGYHAIHGDRELAYQGDPITGAPTSTSDHEHHIWDVAAVRRLLADDSAPVTFLCGGSRNHAAFVDDLDGVFVLTVDAETLVRRLDGRPRDEWGHAPEERELILRLHQTQEDVPTSGIAVDATLPVAEVVDTILRLSGAGAAR</sequence>
<dbReference type="InterPro" id="IPR027417">
    <property type="entry name" value="P-loop_NTPase"/>
</dbReference>
<keyword evidence="2" id="KW-1185">Reference proteome</keyword>
<proteinExistence type="predicted"/>
<dbReference type="AlphaFoldDB" id="A0AAF0ZAZ8"/>
<dbReference type="EMBL" id="CP138359">
    <property type="protein sequence ID" value="WPF84179.1"/>
    <property type="molecule type" value="Genomic_DNA"/>
</dbReference>
<reference evidence="2" key="1">
    <citation type="submission" date="2023-11" db="EMBL/GenBank/DDBJ databases">
        <authorList>
            <person name="Helweg L.P."/>
            <person name="Kiel A."/>
            <person name="Hitz F."/>
            <person name="Ruckert-Reed C."/>
            <person name="Busche T."/>
            <person name="Kaltschmidt B."/>
            <person name="Kaltschmidt C."/>
        </authorList>
    </citation>
    <scope>NUCLEOTIDE SEQUENCE [LARGE SCALE GENOMIC DNA]</scope>
    <source>
        <strain evidence="2">4.1</strain>
    </source>
</reference>
<gene>
    <name evidence="1" type="ORF">SANBI_000573</name>
</gene>
<dbReference type="Proteomes" id="UP001304340">
    <property type="component" value="Chromosome"/>
</dbReference>
<organism evidence="1 2">
    <name type="scientific">Sanguibacter biliveldensis</name>
    <dbReference type="NCBI Taxonomy" id="3030830"/>
    <lineage>
        <taxon>Bacteria</taxon>
        <taxon>Bacillati</taxon>
        <taxon>Actinomycetota</taxon>
        <taxon>Actinomycetes</taxon>
        <taxon>Micrococcales</taxon>
        <taxon>Sanguibacteraceae</taxon>
        <taxon>Sanguibacter</taxon>
    </lineage>
</organism>
<evidence type="ECO:0000313" key="1">
    <source>
        <dbReference type="EMBL" id="WPF84179.1"/>
    </source>
</evidence>
<dbReference type="KEGG" id="sbil:SANBI_000573"/>
<evidence type="ECO:0000313" key="2">
    <source>
        <dbReference type="Proteomes" id="UP001304340"/>
    </source>
</evidence>
<name>A0AAF0ZAZ8_9MICO</name>
<dbReference type="SUPFAM" id="SSF52540">
    <property type="entry name" value="P-loop containing nucleoside triphosphate hydrolases"/>
    <property type="match status" value="1"/>
</dbReference>
<accession>A0AAF0ZAZ8</accession>